<keyword evidence="1" id="KW-0812">Transmembrane</keyword>
<evidence type="ECO:0000313" key="2">
    <source>
        <dbReference type="EnsemblMetazoa" id="GAUT024532-PA"/>
    </source>
</evidence>
<keyword evidence="3" id="KW-1185">Reference proteome</keyword>
<dbReference type="VEuPathDB" id="VectorBase:GAUT024532"/>
<keyword evidence="1" id="KW-1133">Transmembrane helix</keyword>
<reference evidence="2" key="1">
    <citation type="submission" date="2020-05" db="UniProtKB">
        <authorList>
            <consortium name="EnsemblMetazoa"/>
        </authorList>
    </citation>
    <scope>IDENTIFICATION</scope>
    <source>
        <strain evidence="2">TTRI</strain>
    </source>
</reference>
<feature type="transmembrane region" description="Helical" evidence="1">
    <location>
        <begin position="71"/>
        <end position="91"/>
    </location>
</feature>
<dbReference type="EnsemblMetazoa" id="GAUT024532-RA">
    <property type="protein sequence ID" value="GAUT024532-PA"/>
    <property type="gene ID" value="GAUT024532"/>
</dbReference>
<evidence type="ECO:0000256" key="1">
    <source>
        <dbReference type="SAM" id="Phobius"/>
    </source>
</evidence>
<dbReference type="Proteomes" id="UP000078200">
    <property type="component" value="Unassembled WGS sequence"/>
</dbReference>
<evidence type="ECO:0000313" key="3">
    <source>
        <dbReference type="Proteomes" id="UP000078200"/>
    </source>
</evidence>
<dbReference type="AlphaFoldDB" id="A0A1A9V3H8"/>
<proteinExistence type="predicted"/>
<name>A0A1A9V3H8_GLOAU</name>
<keyword evidence="1" id="KW-0472">Membrane</keyword>
<protein>
    <submittedName>
        <fullName evidence="2">Uncharacterized protein</fullName>
    </submittedName>
</protein>
<accession>A0A1A9V3H8</accession>
<sequence>MEKLLKQLRITWLTNKRALKQFITISIERGSLTSRNEGTERAVAEEIFCTLEFGTKWGCTRSVSRCETRNVGINFFLLLFNVTAVDAVAAFDFNAPSRKRERN</sequence>
<organism evidence="2 3">
    <name type="scientific">Glossina austeni</name>
    <name type="common">Savannah tsetse fly</name>
    <dbReference type="NCBI Taxonomy" id="7395"/>
    <lineage>
        <taxon>Eukaryota</taxon>
        <taxon>Metazoa</taxon>
        <taxon>Ecdysozoa</taxon>
        <taxon>Arthropoda</taxon>
        <taxon>Hexapoda</taxon>
        <taxon>Insecta</taxon>
        <taxon>Pterygota</taxon>
        <taxon>Neoptera</taxon>
        <taxon>Endopterygota</taxon>
        <taxon>Diptera</taxon>
        <taxon>Brachycera</taxon>
        <taxon>Muscomorpha</taxon>
        <taxon>Hippoboscoidea</taxon>
        <taxon>Glossinidae</taxon>
        <taxon>Glossina</taxon>
    </lineage>
</organism>